<proteinExistence type="predicted"/>
<dbReference type="CDD" id="cd03260">
    <property type="entry name" value="ABC_PstB_phosphate_transporter"/>
    <property type="match status" value="1"/>
</dbReference>
<gene>
    <name evidence="7" type="ORF">DR950_25610</name>
</gene>
<dbReference type="InterPro" id="IPR017871">
    <property type="entry name" value="ABC_transporter-like_CS"/>
</dbReference>
<evidence type="ECO:0000313" key="7">
    <source>
        <dbReference type="EMBL" id="RGD60698.1"/>
    </source>
</evidence>
<dbReference type="GO" id="GO:0005524">
    <property type="term" value="F:ATP binding"/>
    <property type="evidence" value="ECO:0007669"/>
    <property type="project" value="UniProtKB-KW"/>
</dbReference>
<accession>A0A372ZXQ1</accession>
<dbReference type="Proteomes" id="UP000263377">
    <property type="component" value="Unassembled WGS sequence"/>
</dbReference>
<keyword evidence="8" id="KW-1185">Reference proteome</keyword>
<keyword evidence="4" id="KW-1278">Translocase</keyword>
<dbReference type="Gene3D" id="3.40.50.300">
    <property type="entry name" value="P-loop containing nucleotide triphosphate hydrolases"/>
    <property type="match status" value="1"/>
</dbReference>
<dbReference type="RefSeq" id="WP_079272019.1">
    <property type="nucleotide sequence ID" value="NZ_QVIG01000001.1"/>
</dbReference>
<keyword evidence="3 7" id="KW-0067">ATP-binding</keyword>
<keyword evidence="1" id="KW-0813">Transport</keyword>
<dbReference type="InterPro" id="IPR003439">
    <property type="entry name" value="ABC_transporter-like_ATP-bd"/>
</dbReference>
<evidence type="ECO:0000256" key="5">
    <source>
        <dbReference type="SAM" id="MobiDB-lite"/>
    </source>
</evidence>
<dbReference type="InterPro" id="IPR005670">
    <property type="entry name" value="PstB-like"/>
</dbReference>
<sequence length="308" mass="33347">MTDAPLTDTPQAEFSPTDPVADTITLPPVAPDPYADQPYGQDADGHPDGGPLAGLETREVSAWFGSRKVLERVSLAMPAGEVTALIGPSGCGKSTYLRILNRMHEMVRGAALAGEVLLDGDDVYRPGRRPAEVRRRIGMVFQRPNPFPAMSIQDNVSSGLKLAGIKVSKEERQHLVETSLRRAGLWDEVSTRLHTPGGALSGGQQQRLCIARSLAVSPDILLMDEPCSALDPTSTRRVEETIAELRGRLTIVIVTHNMQQAQRVSQTCAFFLATHDTPGRIVEAGPTGQIFGSPRDQRTSDYVNGRFG</sequence>
<evidence type="ECO:0000256" key="1">
    <source>
        <dbReference type="ARBA" id="ARBA00022448"/>
    </source>
</evidence>
<dbReference type="EMBL" id="QVIG01000001">
    <property type="protein sequence ID" value="RGD60698.1"/>
    <property type="molecule type" value="Genomic_DNA"/>
</dbReference>
<feature type="domain" description="ABC transporter" evidence="6">
    <location>
        <begin position="55"/>
        <end position="303"/>
    </location>
</feature>
<dbReference type="GO" id="GO:0035435">
    <property type="term" value="P:phosphate ion transmembrane transport"/>
    <property type="evidence" value="ECO:0007669"/>
    <property type="project" value="InterPro"/>
</dbReference>
<comment type="caution">
    <text evidence="7">The sequence shown here is derived from an EMBL/GenBank/DDBJ whole genome shotgun (WGS) entry which is preliminary data.</text>
</comment>
<dbReference type="PANTHER" id="PTHR43423:SF1">
    <property type="entry name" value="ABC TRANSPORTER I FAMILY MEMBER 17"/>
    <property type="match status" value="1"/>
</dbReference>
<dbReference type="GO" id="GO:0005315">
    <property type="term" value="F:phosphate transmembrane transporter activity"/>
    <property type="evidence" value="ECO:0007669"/>
    <property type="project" value="InterPro"/>
</dbReference>
<reference evidence="7 8" key="1">
    <citation type="submission" date="2018-08" db="EMBL/GenBank/DDBJ databases">
        <title>Diversity &amp; Physiological Properties of Lignin-Decomposing Actinobacteria from Soil.</title>
        <authorList>
            <person name="Roh S.G."/>
            <person name="Kim S.B."/>
        </authorList>
    </citation>
    <scope>NUCLEOTIDE SEQUENCE [LARGE SCALE GENOMIC DNA]</scope>
    <source>
        <strain evidence="7 8">MMS17-GH009</strain>
    </source>
</reference>
<evidence type="ECO:0000256" key="4">
    <source>
        <dbReference type="ARBA" id="ARBA00022967"/>
    </source>
</evidence>
<dbReference type="PROSITE" id="PS50893">
    <property type="entry name" value="ABC_TRANSPORTER_2"/>
    <property type="match status" value="1"/>
</dbReference>
<dbReference type="InterPro" id="IPR003593">
    <property type="entry name" value="AAA+_ATPase"/>
</dbReference>
<evidence type="ECO:0000256" key="2">
    <source>
        <dbReference type="ARBA" id="ARBA00022741"/>
    </source>
</evidence>
<evidence type="ECO:0000259" key="6">
    <source>
        <dbReference type="PROSITE" id="PS50893"/>
    </source>
</evidence>
<dbReference type="GO" id="GO:0016020">
    <property type="term" value="C:membrane"/>
    <property type="evidence" value="ECO:0007669"/>
    <property type="project" value="InterPro"/>
</dbReference>
<dbReference type="AlphaFoldDB" id="A0A372ZXQ1"/>
<dbReference type="PROSITE" id="PS00211">
    <property type="entry name" value="ABC_TRANSPORTER_1"/>
    <property type="match status" value="1"/>
</dbReference>
<feature type="region of interest" description="Disordered" evidence="5">
    <location>
        <begin position="284"/>
        <end position="308"/>
    </location>
</feature>
<name>A0A372ZXQ1_9ACTN</name>
<feature type="region of interest" description="Disordered" evidence="5">
    <location>
        <begin position="1"/>
        <end position="54"/>
    </location>
</feature>
<dbReference type="SMART" id="SM00382">
    <property type="entry name" value="AAA"/>
    <property type="match status" value="1"/>
</dbReference>
<dbReference type="PANTHER" id="PTHR43423">
    <property type="entry name" value="ABC TRANSPORTER I FAMILY MEMBER 17"/>
    <property type="match status" value="1"/>
</dbReference>
<dbReference type="InterPro" id="IPR027417">
    <property type="entry name" value="P-loop_NTPase"/>
</dbReference>
<organism evidence="7 8">
    <name type="scientific">Kitasatospora xanthocidica</name>
    <dbReference type="NCBI Taxonomy" id="83382"/>
    <lineage>
        <taxon>Bacteria</taxon>
        <taxon>Bacillati</taxon>
        <taxon>Actinomycetota</taxon>
        <taxon>Actinomycetes</taxon>
        <taxon>Kitasatosporales</taxon>
        <taxon>Streptomycetaceae</taxon>
        <taxon>Kitasatospora</taxon>
    </lineage>
</organism>
<protein>
    <submittedName>
        <fullName evidence="7">Phosphate ABC transporter ATP-binding protein</fullName>
    </submittedName>
</protein>
<dbReference type="GO" id="GO:0016887">
    <property type="term" value="F:ATP hydrolysis activity"/>
    <property type="evidence" value="ECO:0007669"/>
    <property type="project" value="InterPro"/>
</dbReference>
<evidence type="ECO:0000256" key="3">
    <source>
        <dbReference type="ARBA" id="ARBA00022840"/>
    </source>
</evidence>
<dbReference type="SUPFAM" id="SSF52540">
    <property type="entry name" value="P-loop containing nucleoside triphosphate hydrolases"/>
    <property type="match status" value="1"/>
</dbReference>
<dbReference type="Pfam" id="PF00005">
    <property type="entry name" value="ABC_tran"/>
    <property type="match status" value="1"/>
</dbReference>
<evidence type="ECO:0000313" key="8">
    <source>
        <dbReference type="Proteomes" id="UP000263377"/>
    </source>
</evidence>
<keyword evidence="2" id="KW-0547">Nucleotide-binding</keyword>